<feature type="region of interest" description="Disordered" evidence="1">
    <location>
        <begin position="62"/>
        <end position="81"/>
    </location>
</feature>
<evidence type="ECO:0000256" key="1">
    <source>
        <dbReference type="SAM" id="MobiDB-lite"/>
    </source>
</evidence>
<sequence>MSLASWYHQQYSSWNRTRRIQQAPYLARTDTNASRAATAMAQNGQTTIVANMAASNEADAAANNNANGNQKKTQDPLFGPNIGAVTMGPPWTITSEKKMMSDDLTPEIVSGWVEKSKEVSTTLMFAGMCTSIVDGHLARTMIQLNWECSTPTILHV</sequence>
<protein>
    <submittedName>
        <fullName evidence="2">Uncharacterized protein</fullName>
    </submittedName>
</protein>
<dbReference type="OrthoDB" id="1711136at2759"/>
<dbReference type="Proteomes" id="UP000308652">
    <property type="component" value="Unassembled WGS sequence"/>
</dbReference>
<dbReference type="AlphaFoldDB" id="A0A5C3LNK2"/>
<proteinExistence type="predicted"/>
<evidence type="ECO:0000313" key="2">
    <source>
        <dbReference type="EMBL" id="TFK34490.1"/>
    </source>
</evidence>
<gene>
    <name evidence="2" type="ORF">BDQ12DRAFT_368504</name>
</gene>
<accession>A0A5C3LNK2</accession>
<dbReference type="EMBL" id="ML213631">
    <property type="protein sequence ID" value="TFK34490.1"/>
    <property type="molecule type" value="Genomic_DNA"/>
</dbReference>
<organism evidence="2 3">
    <name type="scientific">Crucibulum laeve</name>
    <dbReference type="NCBI Taxonomy" id="68775"/>
    <lineage>
        <taxon>Eukaryota</taxon>
        <taxon>Fungi</taxon>
        <taxon>Dikarya</taxon>
        <taxon>Basidiomycota</taxon>
        <taxon>Agaricomycotina</taxon>
        <taxon>Agaricomycetes</taxon>
        <taxon>Agaricomycetidae</taxon>
        <taxon>Agaricales</taxon>
        <taxon>Agaricineae</taxon>
        <taxon>Nidulariaceae</taxon>
        <taxon>Crucibulum</taxon>
    </lineage>
</organism>
<name>A0A5C3LNK2_9AGAR</name>
<keyword evidence="3" id="KW-1185">Reference proteome</keyword>
<dbReference type="STRING" id="68775.A0A5C3LNK2"/>
<reference evidence="2 3" key="1">
    <citation type="journal article" date="2019" name="Nat. Ecol. Evol.">
        <title>Megaphylogeny resolves global patterns of mushroom evolution.</title>
        <authorList>
            <person name="Varga T."/>
            <person name="Krizsan K."/>
            <person name="Foldi C."/>
            <person name="Dima B."/>
            <person name="Sanchez-Garcia M."/>
            <person name="Sanchez-Ramirez S."/>
            <person name="Szollosi G.J."/>
            <person name="Szarkandi J.G."/>
            <person name="Papp V."/>
            <person name="Albert L."/>
            <person name="Andreopoulos W."/>
            <person name="Angelini C."/>
            <person name="Antonin V."/>
            <person name="Barry K.W."/>
            <person name="Bougher N.L."/>
            <person name="Buchanan P."/>
            <person name="Buyck B."/>
            <person name="Bense V."/>
            <person name="Catcheside P."/>
            <person name="Chovatia M."/>
            <person name="Cooper J."/>
            <person name="Damon W."/>
            <person name="Desjardin D."/>
            <person name="Finy P."/>
            <person name="Geml J."/>
            <person name="Haridas S."/>
            <person name="Hughes K."/>
            <person name="Justo A."/>
            <person name="Karasinski D."/>
            <person name="Kautmanova I."/>
            <person name="Kiss B."/>
            <person name="Kocsube S."/>
            <person name="Kotiranta H."/>
            <person name="LaButti K.M."/>
            <person name="Lechner B.E."/>
            <person name="Liimatainen K."/>
            <person name="Lipzen A."/>
            <person name="Lukacs Z."/>
            <person name="Mihaltcheva S."/>
            <person name="Morgado L.N."/>
            <person name="Niskanen T."/>
            <person name="Noordeloos M.E."/>
            <person name="Ohm R.A."/>
            <person name="Ortiz-Santana B."/>
            <person name="Ovrebo C."/>
            <person name="Racz N."/>
            <person name="Riley R."/>
            <person name="Savchenko A."/>
            <person name="Shiryaev A."/>
            <person name="Soop K."/>
            <person name="Spirin V."/>
            <person name="Szebenyi C."/>
            <person name="Tomsovsky M."/>
            <person name="Tulloss R.E."/>
            <person name="Uehling J."/>
            <person name="Grigoriev I.V."/>
            <person name="Vagvolgyi C."/>
            <person name="Papp T."/>
            <person name="Martin F.M."/>
            <person name="Miettinen O."/>
            <person name="Hibbett D.S."/>
            <person name="Nagy L.G."/>
        </authorList>
    </citation>
    <scope>NUCLEOTIDE SEQUENCE [LARGE SCALE GENOMIC DNA]</scope>
    <source>
        <strain evidence="2 3">CBS 166.37</strain>
    </source>
</reference>
<evidence type="ECO:0000313" key="3">
    <source>
        <dbReference type="Proteomes" id="UP000308652"/>
    </source>
</evidence>